<feature type="region of interest" description="Disordered" evidence="1">
    <location>
        <begin position="73"/>
        <end position="101"/>
    </location>
</feature>
<protein>
    <submittedName>
        <fullName evidence="2">Uncharacterized protein</fullName>
    </submittedName>
</protein>
<feature type="compositionally biased region" description="Basic and acidic residues" evidence="1">
    <location>
        <begin position="42"/>
        <end position="53"/>
    </location>
</feature>
<dbReference type="AlphaFoldDB" id="A3ZNF6"/>
<evidence type="ECO:0000256" key="1">
    <source>
        <dbReference type="SAM" id="MobiDB-lite"/>
    </source>
</evidence>
<organism evidence="2 3">
    <name type="scientific">Blastopirellula marina DSM 3645</name>
    <dbReference type="NCBI Taxonomy" id="314230"/>
    <lineage>
        <taxon>Bacteria</taxon>
        <taxon>Pseudomonadati</taxon>
        <taxon>Planctomycetota</taxon>
        <taxon>Planctomycetia</taxon>
        <taxon>Pirellulales</taxon>
        <taxon>Pirellulaceae</taxon>
        <taxon>Blastopirellula</taxon>
    </lineage>
</organism>
<sequence length="101" mass="11518">MYKCQRCGTITPARTPAHQIIISERHKEYGSRSRPAPRGPRMRRDTQTIDRGGRGHEIVEQLTVCPNCAAQSVAAAEEPRMVNQPRPVYKDYSEDYDSDEE</sequence>
<dbReference type="EMBL" id="AANZ01000003">
    <property type="protein sequence ID" value="EAQ81851.1"/>
    <property type="molecule type" value="Genomic_DNA"/>
</dbReference>
<proteinExistence type="predicted"/>
<name>A3ZNF6_9BACT</name>
<evidence type="ECO:0000313" key="3">
    <source>
        <dbReference type="Proteomes" id="UP000004358"/>
    </source>
</evidence>
<dbReference type="Proteomes" id="UP000004358">
    <property type="component" value="Unassembled WGS sequence"/>
</dbReference>
<accession>A3ZNF6</accession>
<dbReference type="HOGENOM" id="CLU_2285998_0_0_0"/>
<reference evidence="2 3" key="1">
    <citation type="submission" date="2006-02" db="EMBL/GenBank/DDBJ databases">
        <authorList>
            <person name="Amann R."/>
            <person name="Ferriera S."/>
            <person name="Johnson J."/>
            <person name="Kravitz S."/>
            <person name="Halpern A."/>
            <person name="Remington K."/>
            <person name="Beeson K."/>
            <person name="Tran B."/>
            <person name="Rogers Y.-H."/>
            <person name="Friedman R."/>
            <person name="Venter J.C."/>
        </authorList>
    </citation>
    <scope>NUCLEOTIDE SEQUENCE [LARGE SCALE GENOMIC DNA]</scope>
    <source>
        <strain evidence="2 3">DSM 3645</strain>
    </source>
</reference>
<evidence type="ECO:0000313" key="2">
    <source>
        <dbReference type="EMBL" id="EAQ81851.1"/>
    </source>
</evidence>
<gene>
    <name evidence="2" type="ORF">DSM3645_16905</name>
</gene>
<feature type="region of interest" description="Disordered" evidence="1">
    <location>
        <begin position="25"/>
        <end position="53"/>
    </location>
</feature>
<comment type="caution">
    <text evidence="2">The sequence shown here is derived from an EMBL/GenBank/DDBJ whole genome shotgun (WGS) entry which is preliminary data.</text>
</comment>